<dbReference type="EC" id="2.3.1.5" evidence="2"/>
<organism evidence="6 7">
    <name type="scientific">Python bivittatus</name>
    <name type="common">Burmese python</name>
    <name type="synonym">Python molurus bivittatus</name>
    <dbReference type="NCBI Taxonomy" id="176946"/>
    <lineage>
        <taxon>Eukaryota</taxon>
        <taxon>Metazoa</taxon>
        <taxon>Chordata</taxon>
        <taxon>Craniata</taxon>
        <taxon>Vertebrata</taxon>
        <taxon>Euteleostomi</taxon>
        <taxon>Lepidosauria</taxon>
        <taxon>Squamata</taxon>
        <taxon>Bifurcata</taxon>
        <taxon>Unidentata</taxon>
        <taxon>Episquamata</taxon>
        <taxon>Toxicofera</taxon>
        <taxon>Serpentes</taxon>
        <taxon>Henophidia</taxon>
        <taxon>Pythonidae</taxon>
        <taxon>Python</taxon>
    </lineage>
</organism>
<reference evidence="7" key="1">
    <citation type="submission" date="2025-08" db="UniProtKB">
        <authorList>
            <consortium name="RefSeq"/>
        </authorList>
    </citation>
    <scope>IDENTIFICATION</scope>
    <source>
        <tissue evidence="7">Liver</tissue>
    </source>
</reference>
<evidence type="ECO:0000256" key="3">
    <source>
        <dbReference type="ARBA" id="ARBA00022679"/>
    </source>
</evidence>
<keyword evidence="6" id="KW-1185">Reference proteome</keyword>
<name>A0A9F5J1N0_PYTBI</name>
<dbReference type="SUPFAM" id="SSF54001">
    <property type="entry name" value="Cysteine proteinases"/>
    <property type="match status" value="1"/>
</dbReference>
<dbReference type="PANTHER" id="PTHR11786:SF8">
    <property type="entry name" value="ARYLAMINE N-ACETYLTRANSFERASE 1"/>
    <property type="match status" value="1"/>
</dbReference>
<dbReference type="AlphaFoldDB" id="A0A9F5J1N0"/>
<dbReference type="InterPro" id="IPR038765">
    <property type="entry name" value="Papain-like_cys_pep_sf"/>
</dbReference>
<accession>A0A9F5J1N0</accession>
<dbReference type="GO" id="GO:0004060">
    <property type="term" value="F:arylamine N-acetyltransferase activity"/>
    <property type="evidence" value="ECO:0007669"/>
    <property type="project" value="UniProtKB-EC"/>
</dbReference>
<keyword evidence="4 5" id="KW-0012">Acyltransferase</keyword>
<dbReference type="PRINTS" id="PR01543">
    <property type="entry name" value="ANATRNSFRASE"/>
</dbReference>
<sequence>MNIKDYFGRICYKGPQEKIDLETLTEVFQHHIRAVPFENLSLHCGETIQLDLEPIYDKIVKHNRGGWCMENNQLLFWAFQTMGYKVSLLGACVYAPEQNAYHKDFSHLLIKLVLEGKTYIVDGGFGVAYQMWEPMELISGKNQPQTPGLFCFTEKNGVWYFHKLKRKRFRMDSDNRILCHDTVKNMACKNIYSFTLQPRTIDDFRPSCIKLQTDPSSMFLKKSICSLQTTDGFLALIGWVLTETKYNYKDNMDLVEHTILTDEEVQKTLKERFRIQLDKKFVPLNNCSISMF</sequence>
<dbReference type="RefSeq" id="XP_025025503.1">
    <property type="nucleotide sequence ID" value="XM_025169735.1"/>
</dbReference>
<evidence type="ECO:0000256" key="2">
    <source>
        <dbReference type="ARBA" id="ARBA00012701"/>
    </source>
</evidence>
<dbReference type="GeneID" id="103059580"/>
<dbReference type="Pfam" id="PF00797">
    <property type="entry name" value="Acetyltransf_2"/>
    <property type="match status" value="1"/>
</dbReference>
<dbReference type="Proteomes" id="UP000695026">
    <property type="component" value="Unplaced"/>
</dbReference>
<evidence type="ECO:0000313" key="7">
    <source>
        <dbReference type="RefSeq" id="XP_025025503.1"/>
    </source>
</evidence>
<dbReference type="Gene3D" id="3.30.2140.20">
    <property type="match status" value="1"/>
</dbReference>
<keyword evidence="3 5" id="KW-0808">Transferase</keyword>
<gene>
    <name evidence="7" type="primary">LOC103059580</name>
</gene>
<evidence type="ECO:0000256" key="1">
    <source>
        <dbReference type="ARBA" id="ARBA00006547"/>
    </source>
</evidence>
<comment type="similarity">
    <text evidence="1 5">Belongs to the arylamine N-acetyltransferase family.</text>
</comment>
<dbReference type="FunFam" id="3.30.2140.20:FF:000001">
    <property type="entry name" value="Arylamine N-acetyltransferase 1"/>
    <property type="match status" value="1"/>
</dbReference>
<dbReference type="InterPro" id="IPR053710">
    <property type="entry name" value="Arylamine_NAT_domain_sf"/>
</dbReference>
<dbReference type="InterPro" id="IPR001447">
    <property type="entry name" value="Arylamine_N-AcTrfase"/>
</dbReference>
<evidence type="ECO:0000256" key="4">
    <source>
        <dbReference type="ARBA" id="ARBA00023315"/>
    </source>
</evidence>
<dbReference type="PANTHER" id="PTHR11786">
    <property type="entry name" value="N-HYDROXYARYLAMINE O-ACETYLTRANSFERASE"/>
    <property type="match status" value="1"/>
</dbReference>
<evidence type="ECO:0000313" key="6">
    <source>
        <dbReference type="Proteomes" id="UP000695026"/>
    </source>
</evidence>
<proteinExistence type="inferred from homology"/>
<protein>
    <recommendedName>
        <fullName evidence="2">arylamine N-acetyltransferase</fullName>
        <ecNumber evidence="2">2.3.1.5</ecNumber>
    </recommendedName>
</protein>
<evidence type="ECO:0000256" key="5">
    <source>
        <dbReference type="RuleBase" id="RU003452"/>
    </source>
</evidence>